<proteinExistence type="predicted"/>
<evidence type="ECO:0000313" key="2">
    <source>
        <dbReference type="Proteomes" id="UP000243006"/>
    </source>
</evidence>
<dbReference type="EMBL" id="LVZM01001614">
    <property type="protein sequence ID" value="OUC49076.1"/>
    <property type="molecule type" value="Genomic_DNA"/>
</dbReference>
<accession>A0A1Y3EYX2</accession>
<evidence type="ECO:0000313" key="1">
    <source>
        <dbReference type="EMBL" id="OUC49076.1"/>
    </source>
</evidence>
<name>A0A1Y3EYX2_9BILA</name>
<organism evidence="1 2">
    <name type="scientific">Trichinella nativa</name>
    <dbReference type="NCBI Taxonomy" id="6335"/>
    <lineage>
        <taxon>Eukaryota</taxon>
        <taxon>Metazoa</taxon>
        <taxon>Ecdysozoa</taxon>
        <taxon>Nematoda</taxon>
        <taxon>Enoplea</taxon>
        <taxon>Dorylaimia</taxon>
        <taxon>Trichinellida</taxon>
        <taxon>Trichinellidae</taxon>
        <taxon>Trichinella</taxon>
    </lineage>
</organism>
<reference evidence="1 2" key="1">
    <citation type="submission" date="2015-04" db="EMBL/GenBank/DDBJ databases">
        <title>Draft genome of the roundworm Trichinella nativa.</title>
        <authorList>
            <person name="Mitreva M."/>
        </authorList>
    </citation>
    <scope>NUCLEOTIDE SEQUENCE [LARGE SCALE GENOMIC DNA]</scope>
    <source>
        <strain evidence="1 2">ISS45</strain>
    </source>
</reference>
<comment type="caution">
    <text evidence="1">The sequence shown here is derived from an EMBL/GenBank/DDBJ whole genome shotgun (WGS) entry which is preliminary data.</text>
</comment>
<dbReference type="Proteomes" id="UP000243006">
    <property type="component" value="Unassembled WGS sequence"/>
</dbReference>
<gene>
    <name evidence="1" type="ORF">D917_05735</name>
</gene>
<protein>
    <submittedName>
        <fullName evidence="1">Uncharacterized protein</fullName>
    </submittedName>
</protein>
<dbReference type="AlphaFoldDB" id="A0A1Y3EYX2"/>
<sequence length="114" mass="12892">MTQLKKKKLLTFTRTVIFHGCTASSAYISCNNPIGYCLKEFKIAMVEQPVENMIREEQIADKRLIEIHKSLKEKAKITKNLFGNSMHAISLGFTEKLTGTRPSHISFITAESCI</sequence>